<accession>A0ABD5MIT9</accession>
<sequence>MLRTALARIVGRLRSRERDGDGTGDDADVDTAGPDGSAESESGSGNRGDESRGSRFVPSVLDWSVRYGHGGADAEADRELARVSDEADRLSRTREK</sequence>
<feature type="region of interest" description="Disordered" evidence="1">
    <location>
        <begin position="11"/>
        <end position="96"/>
    </location>
</feature>
<dbReference type="AlphaFoldDB" id="A0ABD5MIT9"/>
<evidence type="ECO:0000313" key="2">
    <source>
        <dbReference type="EMBL" id="MFA1612383.1"/>
    </source>
</evidence>
<keyword evidence="3" id="KW-1185">Reference proteome</keyword>
<dbReference type="EMBL" id="JBGNYA010000001">
    <property type="protein sequence ID" value="MFA1612383.1"/>
    <property type="molecule type" value="Genomic_DNA"/>
</dbReference>
<reference evidence="2 3" key="1">
    <citation type="submission" date="2024-08" db="EMBL/GenBank/DDBJ databases">
        <title>Halobellus sp. MBLA0158 whole genome sequence.</title>
        <authorList>
            <person name="Hwang C.Y."/>
            <person name="Cho E.-S."/>
            <person name="Seo M.-J."/>
        </authorList>
    </citation>
    <scope>NUCLEOTIDE SEQUENCE [LARGE SCALE GENOMIC DNA]</scope>
    <source>
        <strain evidence="2 3">MBLA0158</strain>
    </source>
</reference>
<comment type="caution">
    <text evidence="2">The sequence shown here is derived from an EMBL/GenBank/DDBJ whole genome shotgun (WGS) entry which is preliminary data.</text>
</comment>
<dbReference type="RefSeq" id="WP_372391305.1">
    <property type="nucleotide sequence ID" value="NZ_JBGNYA010000001.1"/>
</dbReference>
<gene>
    <name evidence="2" type="ORF">OS889_15410</name>
</gene>
<feature type="compositionally biased region" description="Basic and acidic residues" evidence="1">
    <location>
        <begin position="75"/>
        <end position="96"/>
    </location>
</feature>
<organism evidence="2 3">
    <name type="scientific">Halobellus rubicundus</name>
    <dbReference type="NCBI Taxonomy" id="2996466"/>
    <lineage>
        <taxon>Archaea</taxon>
        <taxon>Methanobacteriati</taxon>
        <taxon>Methanobacteriota</taxon>
        <taxon>Stenosarchaea group</taxon>
        <taxon>Halobacteria</taxon>
        <taxon>Halobacteriales</taxon>
        <taxon>Haloferacaceae</taxon>
        <taxon>Halobellus</taxon>
    </lineage>
</organism>
<dbReference type="Proteomes" id="UP001570511">
    <property type="component" value="Unassembled WGS sequence"/>
</dbReference>
<protein>
    <submittedName>
        <fullName evidence="2">Uncharacterized protein</fullName>
    </submittedName>
</protein>
<name>A0ABD5MIT9_9EURY</name>
<evidence type="ECO:0000313" key="3">
    <source>
        <dbReference type="Proteomes" id="UP001570511"/>
    </source>
</evidence>
<proteinExistence type="predicted"/>
<evidence type="ECO:0000256" key="1">
    <source>
        <dbReference type="SAM" id="MobiDB-lite"/>
    </source>
</evidence>